<gene>
    <name evidence="2" type="primary">gspN</name>
    <name evidence="2" type="ORF">ICT70_07320</name>
</gene>
<dbReference type="Proteomes" id="UP000632828">
    <property type="component" value="Unassembled WGS sequence"/>
</dbReference>
<evidence type="ECO:0000313" key="2">
    <source>
        <dbReference type="EMBL" id="MBD1400477.1"/>
    </source>
</evidence>
<keyword evidence="3" id="KW-1185">Reference proteome</keyword>
<feature type="transmembrane region" description="Helical" evidence="1">
    <location>
        <begin position="20"/>
        <end position="40"/>
    </location>
</feature>
<organism evidence="2 3">
    <name type="scientific">Pelovirga terrestris</name>
    <dbReference type="NCBI Taxonomy" id="2771352"/>
    <lineage>
        <taxon>Bacteria</taxon>
        <taxon>Pseudomonadati</taxon>
        <taxon>Thermodesulfobacteriota</taxon>
        <taxon>Desulfuromonadia</taxon>
        <taxon>Geobacterales</taxon>
        <taxon>Geobacteraceae</taxon>
        <taxon>Pelovirga</taxon>
    </lineage>
</organism>
<evidence type="ECO:0000313" key="3">
    <source>
        <dbReference type="Proteomes" id="UP000632828"/>
    </source>
</evidence>
<proteinExistence type="predicted"/>
<keyword evidence="1" id="KW-0812">Transmembrane</keyword>
<dbReference type="RefSeq" id="WP_191155045.1">
    <property type="nucleotide sequence ID" value="NZ_JACWUN010000007.1"/>
</dbReference>
<evidence type="ECO:0000256" key="1">
    <source>
        <dbReference type="SAM" id="Phobius"/>
    </source>
</evidence>
<keyword evidence="1" id="KW-1133">Transmembrane helix</keyword>
<dbReference type="AlphaFoldDB" id="A0A8J6QN25"/>
<dbReference type="InterPro" id="IPR030925">
    <property type="entry name" value="T2SS_GspN_Lepto"/>
</dbReference>
<sequence length="292" mass="31742">MKNNVVRILSGRVLGTNLKLFTLCLVLFCLSGFLSFWVFFPAEVLLQRLVQEVSRETGLRMRGEQATMLMPLGLKSDMTIYPNQPGLAPLLIDDLHVTPLWTSLLTLNQAIHLKGTVTQGDVSARIWRNGNVNVTLQNLELLGLQDPGLAYRLAGLVNLNFEGERLLEQGGQGAGRFKVDISDLLVLGLERIGLADDVSLGLLQMNGNFSESRVSVEQLVATGGVLELSGGGTLLVGATPEQTRLNLNVRVHPTRQTPDNIRDLLMLTGVRPGPDGSYTLQIGGTAARPVLR</sequence>
<comment type="caution">
    <text evidence="2">The sequence shown here is derived from an EMBL/GenBank/DDBJ whole genome shotgun (WGS) entry which is preliminary data.</text>
</comment>
<accession>A0A8J6QN25</accession>
<protein>
    <submittedName>
        <fullName evidence="2">Type II secretion system protein GspN</fullName>
    </submittedName>
</protein>
<keyword evidence="1" id="KW-0472">Membrane</keyword>
<dbReference type="NCBIfam" id="TIGR04411">
    <property type="entry name" value="T2SS_GspN_Lepto"/>
    <property type="match status" value="1"/>
</dbReference>
<dbReference type="EMBL" id="JACWUN010000007">
    <property type="protein sequence ID" value="MBD1400477.1"/>
    <property type="molecule type" value="Genomic_DNA"/>
</dbReference>
<reference evidence="2" key="1">
    <citation type="submission" date="2020-09" db="EMBL/GenBank/DDBJ databases">
        <title>Pelobacter alkaliphilus sp. nov., a novel anaerobic arsenate-reducing bacterium from terrestrial mud volcano.</title>
        <authorList>
            <person name="Khomyakova M.A."/>
            <person name="Merkel A.Y."/>
            <person name="Slobodkin A.I."/>
        </authorList>
    </citation>
    <scope>NUCLEOTIDE SEQUENCE</scope>
    <source>
        <strain evidence="2">M08fum</strain>
    </source>
</reference>
<name>A0A8J6QN25_9BACT</name>